<dbReference type="InParanoid" id="A0A2P6NX88"/>
<dbReference type="Proteomes" id="UP000241769">
    <property type="component" value="Unassembled WGS sequence"/>
</dbReference>
<organism evidence="10 11">
    <name type="scientific">Planoprotostelium fungivorum</name>
    <dbReference type="NCBI Taxonomy" id="1890364"/>
    <lineage>
        <taxon>Eukaryota</taxon>
        <taxon>Amoebozoa</taxon>
        <taxon>Evosea</taxon>
        <taxon>Variosea</taxon>
        <taxon>Cavosteliida</taxon>
        <taxon>Cavosteliaceae</taxon>
        <taxon>Planoprotostelium</taxon>
    </lineage>
</organism>
<dbReference type="Pfam" id="PF03177">
    <property type="entry name" value="Nucleoporin_C"/>
    <property type="match status" value="1"/>
</dbReference>
<comment type="similarity">
    <text evidence="2">Belongs to the nucleoporin Nup133 family.</text>
</comment>
<dbReference type="EMBL" id="MDYQ01000009">
    <property type="protein sequence ID" value="PRP88572.1"/>
    <property type="molecule type" value="Genomic_DNA"/>
</dbReference>
<dbReference type="InterPro" id="IPR015943">
    <property type="entry name" value="WD40/YVTN_repeat-like_dom_sf"/>
</dbReference>
<dbReference type="AlphaFoldDB" id="A0A2P6NX88"/>
<reference evidence="10 11" key="1">
    <citation type="journal article" date="2018" name="Genome Biol. Evol.">
        <title>Multiple Roots of Fruiting Body Formation in Amoebozoa.</title>
        <authorList>
            <person name="Hillmann F."/>
            <person name="Forbes G."/>
            <person name="Novohradska S."/>
            <person name="Ferling I."/>
            <person name="Riege K."/>
            <person name="Groth M."/>
            <person name="Westermann M."/>
            <person name="Marz M."/>
            <person name="Spaller T."/>
            <person name="Winckler T."/>
            <person name="Schaap P."/>
            <person name="Glockner G."/>
        </authorList>
    </citation>
    <scope>NUCLEOTIDE SEQUENCE [LARGE SCALE GENOMIC DNA]</scope>
    <source>
        <strain evidence="10 11">Jena</strain>
    </source>
</reference>
<dbReference type="GO" id="GO:0031080">
    <property type="term" value="C:nuclear pore outer ring"/>
    <property type="evidence" value="ECO:0007669"/>
    <property type="project" value="TreeGrafter"/>
</dbReference>
<keyword evidence="7" id="KW-0539">Nucleus</keyword>
<dbReference type="STRING" id="1890364.A0A2P6NX88"/>
<evidence type="ECO:0000256" key="3">
    <source>
        <dbReference type="ARBA" id="ARBA00022448"/>
    </source>
</evidence>
<keyword evidence="6" id="KW-0811">Translocation</keyword>
<comment type="subcellular location">
    <subcellularLocation>
        <location evidence="1">Nucleus envelope</location>
    </subcellularLocation>
</comment>
<dbReference type="OrthoDB" id="103454at2759"/>
<feature type="domain" description="Nucleoporin Nup133/Nup155-like C-terminal" evidence="9">
    <location>
        <begin position="767"/>
        <end position="903"/>
    </location>
</feature>
<feature type="region of interest" description="Disordered" evidence="8">
    <location>
        <begin position="1"/>
        <end position="22"/>
    </location>
</feature>
<evidence type="ECO:0000256" key="6">
    <source>
        <dbReference type="ARBA" id="ARBA00023010"/>
    </source>
</evidence>
<dbReference type="PANTHER" id="PTHR13405">
    <property type="entry name" value="NUCLEAR PORE COMPLEX PROTEIN NUP133"/>
    <property type="match status" value="1"/>
</dbReference>
<dbReference type="GO" id="GO:0017056">
    <property type="term" value="F:structural constituent of nuclear pore"/>
    <property type="evidence" value="ECO:0007669"/>
    <property type="project" value="InterPro"/>
</dbReference>
<dbReference type="GO" id="GO:0016973">
    <property type="term" value="P:poly(A)+ mRNA export from nucleus"/>
    <property type="evidence" value="ECO:0007669"/>
    <property type="project" value="TreeGrafter"/>
</dbReference>
<dbReference type="GO" id="GO:0006606">
    <property type="term" value="P:protein import into nucleus"/>
    <property type="evidence" value="ECO:0007669"/>
    <property type="project" value="TreeGrafter"/>
</dbReference>
<dbReference type="InterPro" id="IPR007187">
    <property type="entry name" value="Nucleoporin_Nup133/Nup155_C"/>
</dbReference>
<comment type="caution">
    <text evidence="10">The sequence shown here is derived from an EMBL/GenBank/DDBJ whole genome shotgun (WGS) entry which is preliminary data.</text>
</comment>
<keyword evidence="5" id="KW-0653">Protein transport</keyword>
<evidence type="ECO:0000256" key="1">
    <source>
        <dbReference type="ARBA" id="ARBA00004259"/>
    </source>
</evidence>
<evidence type="ECO:0000259" key="9">
    <source>
        <dbReference type="Pfam" id="PF03177"/>
    </source>
</evidence>
<dbReference type="SUPFAM" id="SSF117289">
    <property type="entry name" value="Nucleoporin domain"/>
    <property type="match status" value="1"/>
</dbReference>
<evidence type="ECO:0000313" key="10">
    <source>
        <dbReference type="EMBL" id="PRP88572.1"/>
    </source>
</evidence>
<keyword evidence="3" id="KW-0813">Transport</keyword>
<evidence type="ECO:0000256" key="5">
    <source>
        <dbReference type="ARBA" id="ARBA00022927"/>
    </source>
</evidence>
<evidence type="ECO:0000256" key="7">
    <source>
        <dbReference type="ARBA" id="ARBA00023242"/>
    </source>
</evidence>
<evidence type="ECO:0000256" key="2">
    <source>
        <dbReference type="ARBA" id="ARBA00005569"/>
    </source>
</evidence>
<keyword evidence="11" id="KW-1185">Reference proteome</keyword>
<protein>
    <submittedName>
        <fullName evidence="10">Nuclear pore complex protein</fullName>
    </submittedName>
</protein>
<dbReference type="PANTHER" id="PTHR13405:SF11">
    <property type="entry name" value="NUCLEAR PORE COMPLEX PROTEIN NUP133"/>
    <property type="match status" value="1"/>
</dbReference>
<sequence length="1037" mass="117330">MFTTPITARGVKRTQGSMTPSAITRSSIQSTPVLSPLNTSLPLPSSPVSKAPKPNHFLSIEPYITLPPTISKYISEQNIDASRITIHCDELGYCFTVIDKRTILLWKISTSDEDKSFLLQLQSEYNIRAQLCTTLRGEDGNVTGVLTVTEEGHVQRFINGTADRADSILGANVRIQCMERLDNHRFLLGGNGGSLYNLKFDANKVEVLPVQEAQAGIFAFRLFSSTQKFNLSSMNITGMKVTQTDANQWDVILKGEEGLRKLALSSLNYTNKWEYLVKNVMRDRKGGNSEDYRVVDFTCSENGRDVSVLVENSDNDSMDPKLIGFTVLQVKAEDQAQPTTIGSRDINSSSVVAPIKYDASIRGRLFSSKEISTRFFAVWNNLLFTADMRDTSLTEVVRDQYWGAFEMNETIYVVTNSGVFTLRPTTTSHVRPTPQSRQAKPDVDLDSLSSVFRSYLHDKNNFPQPSRAAKTEENVLSLANELVNYTKTRNIHWAESNQDHAASALLDGHLQDKQRTFSSLFDFLDTIGASVSNDMQNQLHILQDKLQAALRLRTQSNGPEASAALQDILKSSFSQLYDSRHHRDIEPGRTIQDYYYWEVSRMEGLLPCVVEIIEEREEADFDQLIEYLLAANEVFLCFCHTFSSVTMNSQISETDQRLGRPELVRELLKRYFKMVESISSKTDQFHAAGESKSSKIYQQMSVIANTILTACDDSQGSTRDDLESNKCELIDFFFREADNPTARDAAFRLAEKWSNFDILIGLCVGDDERMRHYLFSFRHQGFHQKLFTFYVQNNMTDRLLSVPREFSGELDRYLEDRPDLSWIHDFSMKEYRKAAYTTLQEAQSETGSVERKKILLHISRLAALATGTGADQKLIPEAEELRYRAQNQLDMLEIQRVKFAEISRPLSPHDLISQLMTGHVTSSNVIDSLNVWSDLPREAGRDVTLTSIWQAALAADDWESVVEIDSDDKLKERFRESVFYQSASAIKANQKVYEQDPLAPLVIGNALSGYLQSLGGKKQASVDRIIRTCYEMINSEP</sequence>
<accession>A0A2P6NX88</accession>
<dbReference type="Gene3D" id="1.20.58.1380">
    <property type="match status" value="1"/>
</dbReference>
<gene>
    <name evidence="10" type="ORF">PROFUN_02983</name>
</gene>
<dbReference type="InterPro" id="IPR037624">
    <property type="entry name" value="Nup133-like"/>
</dbReference>
<evidence type="ECO:0000313" key="11">
    <source>
        <dbReference type="Proteomes" id="UP000241769"/>
    </source>
</evidence>
<dbReference type="Gene3D" id="2.130.10.10">
    <property type="entry name" value="YVTN repeat-like/Quinoprotein amine dehydrogenase"/>
    <property type="match status" value="1"/>
</dbReference>
<evidence type="ECO:0000256" key="4">
    <source>
        <dbReference type="ARBA" id="ARBA00022816"/>
    </source>
</evidence>
<evidence type="ECO:0000256" key="8">
    <source>
        <dbReference type="SAM" id="MobiDB-lite"/>
    </source>
</evidence>
<keyword evidence="4" id="KW-0509">mRNA transport</keyword>
<dbReference type="GO" id="GO:0000972">
    <property type="term" value="P:transcription-dependent tethering of RNA polymerase II gene DNA at nuclear periphery"/>
    <property type="evidence" value="ECO:0007669"/>
    <property type="project" value="TreeGrafter"/>
</dbReference>
<name>A0A2P6NX88_9EUKA</name>
<proteinExistence type="inferred from homology"/>